<organism evidence="2 3">
    <name type="scientific">Synaphobranchus kaupii</name>
    <name type="common">Kaup's arrowtooth eel</name>
    <dbReference type="NCBI Taxonomy" id="118154"/>
    <lineage>
        <taxon>Eukaryota</taxon>
        <taxon>Metazoa</taxon>
        <taxon>Chordata</taxon>
        <taxon>Craniata</taxon>
        <taxon>Vertebrata</taxon>
        <taxon>Euteleostomi</taxon>
        <taxon>Actinopterygii</taxon>
        <taxon>Neopterygii</taxon>
        <taxon>Teleostei</taxon>
        <taxon>Anguilliformes</taxon>
        <taxon>Synaphobranchidae</taxon>
        <taxon>Synaphobranchus</taxon>
    </lineage>
</organism>
<dbReference type="EMBL" id="JAINUF010000007">
    <property type="protein sequence ID" value="KAJ8353305.1"/>
    <property type="molecule type" value="Genomic_DNA"/>
</dbReference>
<accession>A0A9Q1F8L0</accession>
<name>A0A9Q1F8L0_SYNKA</name>
<keyword evidence="3" id="KW-1185">Reference proteome</keyword>
<feature type="compositionally biased region" description="Polar residues" evidence="1">
    <location>
        <begin position="29"/>
        <end position="47"/>
    </location>
</feature>
<evidence type="ECO:0000313" key="2">
    <source>
        <dbReference type="EMBL" id="KAJ8353305.1"/>
    </source>
</evidence>
<feature type="region of interest" description="Disordered" evidence="1">
    <location>
        <begin position="21"/>
        <end position="53"/>
    </location>
</feature>
<gene>
    <name evidence="2" type="ORF">SKAU_G00208720</name>
</gene>
<proteinExistence type="predicted"/>
<sequence length="74" mass="8259">MFHPARAITYRASRLMRKRFLAPRCRATQAENSPKQTRLPNGSSSQRGHSRTGGIFPALTIIHVWLSESGQGPI</sequence>
<evidence type="ECO:0000256" key="1">
    <source>
        <dbReference type="SAM" id="MobiDB-lite"/>
    </source>
</evidence>
<reference evidence="2" key="1">
    <citation type="journal article" date="2023" name="Science">
        <title>Genome structures resolve the early diversification of teleost fishes.</title>
        <authorList>
            <person name="Parey E."/>
            <person name="Louis A."/>
            <person name="Montfort J."/>
            <person name="Bouchez O."/>
            <person name="Roques C."/>
            <person name="Iampietro C."/>
            <person name="Lluch J."/>
            <person name="Castinel A."/>
            <person name="Donnadieu C."/>
            <person name="Desvignes T."/>
            <person name="Floi Bucao C."/>
            <person name="Jouanno E."/>
            <person name="Wen M."/>
            <person name="Mejri S."/>
            <person name="Dirks R."/>
            <person name="Jansen H."/>
            <person name="Henkel C."/>
            <person name="Chen W.J."/>
            <person name="Zahm M."/>
            <person name="Cabau C."/>
            <person name="Klopp C."/>
            <person name="Thompson A.W."/>
            <person name="Robinson-Rechavi M."/>
            <person name="Braasch I."/>
            <person name="Lecointre G."/>
            <person name="Bobe J."/>
            <person name="Postlethwait J.H."/>
            <person name="Berthelot C."/>
            <person name="Roest Crollius H."/>
            <person name="Guiguen Y."/>
        </authorList>
    </citation>
    <scope>NUCLEOTIDE SEQUENCE</scope>
    <source>
        <strain evidence="2">WJC10195</strain>
    </source>
</reference>
<evidence type="ECO:0000313" key="3">
    <source>
        <dbReference type="Proteomes" id="UP001152622"/>
    </source>
</evidence>
<dbReference type="Proteomes" id="UP001152622">
    <property type="component" value="Chromosome 7"/>
</dbReference>
<dbReference type="AlphaFoldDB" id="A0A9Q1F8L0"/>
<protein>
    <submittedName>
        <fullName evidence="2">Uncharacterized protein</fullName>
    </submittedName>
</protein>
<comment type="caution">
    <text evidence="2">The sequence shown here is derived from an EMBL/GenBank/DDBJ whole genome shotgun (WGS) entry which is preliminary data.</text>
</comment>